<accession>A0A0S3EZ06</accession>
<reference evidence="1 2" key="1">
    <citation type="submission" date="2015-11" db="EMBL/GenBank/DDBJ databases">
        <title>A Two-component Flavoprotein Monooxygenase System MeaXY Responsible for para-Hydroxylation of 2-Methyl-6-ethylaniline and 2,6-Diethylaniline in Sphingobium baderi DE-13.</title>
        <authorList>
            <person name="Cheng M."/>
            <person name="Meng Q."/>
            <person name="Yang Y."/>
            <person name="Chu C."/>
            <person name="Yan X."/>
            <person name="He J."/>
            <person name="Li S."/>
        </authorList>
    </citation>
    <scope>NUCLEOTIDE SEQUENCE [LARGE SCALE GENOMIC DNA]</scope>
    <source>
        <strain evidence="1 2">DE-13</strain>
    </source>
</reference>
<evidence type="ECO:0000313" key="1">
    <source>
        <dbReference type="EMBL" id="ALR20675.1"/>
    </source>
</evidence>
<evidence type="ECO:0000313" key="2">
    <source>
        <dbReference type="Proteomes" id="UP000056968"/>
    </source>
</evidence>
<keyword evidence="2" id="KW-1185">Reference proteome</keyword>
<gene>
    <name evidence="1" type="ORF">ATN00_10565</name>
</gene>
<dbReference type="OrthoDB" id="7508443at2"/>
<organism evidence="1 2">
    <name type="scientific">Sphingobium baderi</name>
    <dbReference type="NCBI Taxonomy" id="1332080"/>
    <lineage>
        <taxon>Bacteria</taxon>
        <taxon>Pseudomonadati</taxon>
        <taxon>Pseudomonadota</taxon>
        <taxon>Alphaproteobacteria</taxon>
        <taxon>Sphingomonadales</taxon>
        <taxon>Sphingomonadaceae</taxon>
        <taxon>Sphingobium</taxon>
    </lineage>
</organism>
<name>A0A0S3EZ06_9SPHN</name>
<dbReference type="Proteomes" id="UP000056968">
    <property type="component" value="Chromosome"/>
</dbReference>
<sequence>MSRAVNVQETPEKIEALCVKHAFRLSTVEPLISGGSRVVLLDPRDAEAFRVLMKTKLIDGTVTRSSSHIARQLPPSTRWR</sequence>
<dbReference type="KEGG" id="sbd:ATN00_10565"/>
<dbReference type="AlphaFoldDB" id="A0A0S3EZ06"/>
<dbReference type="STRING" id="1332080.ATN00_10565"/>
<protein>
    <submittedName>
        <fullName evidence="1">Uncharacterized protein</fullName>
    </submittedName>
</protein>
<proteinExistence type="predicted"/>
<dbReference type="RefSeq" id="WP_062064508.1">
    <property type="nucleotide sequence ID" value="NZ_CP013264.1"/>
</dbReference>
<dbReference type="EMBL" id="CP013264">
    <property type="protein sequence ID" value="ALR20675.1"/>
    <property type="molecule type" value="Genomic_DNA"/>
</dbReference>